<evidence type="ECO:0000256" key="5">
    <source>
        <dbReference type="PIRSR" id="PIRSR607583-1"/>
    </source>
</evidence>
<evidence type="ECO:0000313" key="9">
    <source>
        <dbReference type="Proteomes" id="UP000320333"/>
    </source>
</evidence>
<evidence type="ECO:0000256" key="4">
    <source>
        <dbReference type="ARBA" id="ARBA00023136"/>
    </source>
</evidence>
<dbReference type="PANTHER" id="PTHR12893:SF0">
    <property type="entry name" value="GRASP65"/>
    <property type="match status" value="1"/>
</dbReference>
<dbReference type="PANTHER" id="PTHR12893">
    <property type="entry name" value="GOLGI REASSEMBLY STACKING PROTEIN GRASP"/>
    <property type="match status" value="1"/>
</dbReference>
<dbReference type="STRING" id="246404.A0A507EPP4"/>
<dbReference type="SUPFAM" id="SSF50156">
    <property type="entry name" value="PDZ domain-like"/>
    <property type="match status" value="1"/>
</dbReference>
<feature type="binding site" evidence="5">
    <location>
        <position position="114"/>
    </location>
    <ligand>
        <name>Zn(2+)</name>
        <dbReference type="ChEBI" id="CHEBI:29105"/>
    </ligand>
</feature>
<evidence type="ECO:0000256" key="3">
    <source>
        <dbReference type="ARBA" id="ARBA00023034"/>
    </source>
</evidence>
<keyword evidence="2" id="KW-0677">Repeat</keyword>
<dbReference type="OrthoDB" id="3318at2759"/>
<keyword evidence="3" id="KW-0333">Golgi apparatus</keyword>
<accession>A0A507EPP4</accession>
<feature type="binding site" evidence="5">
    <location>
        <position position="27"/>
    </location>
    <ligand>
        <name>Zn(2+)</name>
        <dbReference type="ChEBI" id="CHEBI:29105"/>
    </ligand>
</feature>
<organism evidence="8 9">
    <name type="scientific">Chytriomyces confervae</name>
    <dbReference type="NCBI Taxonomy" id="246404"/>
    <lineage>
        <taxon>Eukaryota</taxon>
        <taxon>Fungi</taxon>
        <taxon>Fungi incertae sedis</taxon>
        <taxon>Chytridiomycota</taxon>
        <taxon>Chytridiomycota incertae sedis</taxon>
        <taxon>Chytridiomycetes</taxon>
        <taxon>Chytridiales</taxon>
        <taxon>Chytriomycetaceae</taxon>
        <taxon>Chytriomyces</taxon>
    </lineage>
</organism>
<proteinExistence type="predicted"/>
<evidence type="ECO:0000259" key="7">
    <source>
        <dbReference type="PROSITE" id="PS51865"/>
    </source>
</evidence>
<keyword evidence="4" id="KW-0472">Membrane</keyword>
<reference evidence="8 9" key="1">
    <citation type="journal article" date="2019" name="Sci. Rep.">
        <title>Comparative genomics of chytrid fungi reveal insights into the obligate biotrophic and pathogenic lifestyle of Synchytrium endobioticum.</title>
        <authorList>
            <person name="van de Vossenberg B.T.L.H."/>
            <person name="Warris S."/>
            <person name="Nguyen H.D.T."/>
            <person name="van Gent-Pelzer M.P.E."/>
            <person name="Joly D.L."/>
            <person name="van de Geest H.C."/>
            <person name="Bonants P.J.M."/>
            <person name="Smith D.S."/>
            <person name="Levesque C.A."/>
            <person name="van der Lee T.A.J."/>
        </authorList>
    </citation>
    <scope>NUCLEOTIDE SEQUENCE [LARGE SCALE GENOMIC DNA]</scope>
    <source>
        <strain evidence="8 9">CBS 675.73</strain>
    </source>
</reference>
<evidence type="ECO:0000313" key="8">
    <source>
        <dbReference type="EMBL" id="TPX65230.1"/>
    </source>
</evidence>
<dbReference type="InterPro" id="IPR036034">
    <property type="entry name" value="PDZ_sf"/>
</dbReference>
<dbReference type="GO" id="GO:0000139">
    <property type="term" value="C:Golgi membrane"/>
    <property type="evidence" value="ECO:0007669"/>
    <property type="project" value="UniProtKB-SubCell"/>
</dbReference>
<comment type="subcellular location">
    <subcellularLocation>
        <location evidence="1">Golgi apparatus membrane</location>
    </subcellularLocation>
</comment>
<evidence type="ECO:0000256" key="1">
    <source>
        <dbReference type="ARBA" id="ARBA00004394"/>
    </source>
</evidence>
<feature type="region of interest" description="Disordered" evidence="6">
    <location>
        <begin position="227"/>
        <end position="249"/>
    </location>
</feature>
<feature type="domain" description="PDZ GRASP-type" evidence="7">
    <location>
        <begin position="122"/>
        <end position="218"/>
    </location>
</feature>
<dbReference type="Proteomes" id="UP000320333">
    <property type="component" value="Unassembled WGS sequence"/>
</dbReference>
<dbReference type="InterPro" id="IPR007583">
    <property type="entry name" value="GRASP55_65"/>
</dbReference>
<dbReference type="GO" id="GO:0007030">
    <property type="term" value="P:Golgi organization"/>
    <property type="evidence" value="ECO:0007669"/>
    <property type="project" value="TreeGrafter"/>
</dbReference>
<name>A0A507EPP4_9FUNG</name>
<dbReference type="InterPro" id="IPR024958">
    <property type="entry name" value="GRASP_PDZ"/>
</dbReference>
<comment type="caution">
    <text evidence="8">The sequence shown here is derived from an EMBL/GenBank/DDBJ whole genome shotgun (WGS) entry which is preliminary data.</text>
</comment>
<gene>
    <name evidence="8" type="ORF">CcCBS67573_g08200</name>
</gene>
<dbReference type="PROSITE" id="PS51865">
    <property type="entry name" value="PDZ_GRASP"/>
    <property type="match status" value="1"/>
</dbReference>
<keyword evidence="5" id="KW-0862">Zinc</keyword>
<dbReference type="Pfam" id="PF04495">
    <property type="entry name" value="GRASP55_65"/>
    <property type="match status" value="2"/>
</dbReference>
<dbReference type="GO" id="GO:0046872">
    <property type="term" value="F:metal ion binding"/>
    <property type="evidence" value="ECO:0007669"/>
    <property type="project" value="UniProtKB-KW"/>
</dbReference>
<dbReference type="AlphaFoldDB" id="A0A507EPP4"/>
<sequence>MGSGQSSLKVEMDASPLRQSLSGHGYHVLSVTRGSSAHAHGIEAHFDYIVAVDGVAVADTDVTLLERAVSHHSDPSYSNASSDSKVALLVWNSRSTLVRPVSVSVPMGVTVRMCALRHARERVWRVLNVLSNSPAEDAGLHPSSDYIIGTTEADSLNSLFPLKDRDDLFRLVESRIGSSVSLTVYSSVLQSLRVVVLSPRFDWGGPGCMGCDIGYGPHHRIPVPIQSEKSNIPNASPVEKNVRTNSPLSPTLDQFGAKPLMRINRIHMDRDMDMDAKNMWSMGMQMVMGMGTSRLMLSMDMTRMDMTRMDMDTKTDMAMTLICMKLILETATFMHLMTRTDTGMNVSMDMSMDTNTAITTIMITTTVKACMSMKARFMLHSQFLSQLLQWIHTNQYMAMVMERITDTDTRIDLTWMNKTRVYFSTPIPIPILDFTVIPPKNGTPH</sequence>
<keyword evidence="5" id="KW-0479">Metal-binding</keyword>
<keyword evidence="9" id="KW-1185">Reference proteome</keyword>
<dbReference type="EMBL" id="QEAP01000503">
    <property type="protein sequence ID" value="TPX65230.1"/>
    <property type="molecule type" value="Genomic_DNA"/>
</dbReference>
<evidence type="ECO:0000256" key="2">
    <source>
        <dbReference type="ARBA" id="ARBA00022737"/>
    </source>
</evidence>
<protein>
    <recommendedName>
        <fullName evidence="7">PDZ GRASP-type domain-containing protein</fullName>
    </recommendedName>
</protein>
<evidence type="ECO:0000256" key="6">
    <source>
        <dbReference type="SAM" id="MobiDB-lite"/>
    </source>
</evidence>
<dbReference type="Gene3D" id="2.30.42.10">
    <property type="match status" value="2"/>
</dbReference>